<feature type="transmembrane region" description="Helical" evidence="7">
    <location>
        <begin position="185"/>
        <end position="207"/>
    </location>
</feature>
<dbReference type="InterPro" id="IPR048279">
    <property type="entry name" value="MdtK-like"/>
</dbReference>
<feature type="transmembrane region" description="Helical" evidence="7">
    <location>
        <begin position="259"/>
        <end position="280"/>
    </location>
</feature>
<reference evidence="8" key="1">
    <citation type="journal article" date="2021" name="PeerJ">
        <title>Extensive microbial diversity within the chicken gut microbiome revealed by metagenomics and culture.</title>
        <authorList>
            <person name="Gilroy R."/>
            <person name="Ravi A."/>
            <person name="Getino M."/>
            <person name="Pursley I."/>
            <person name="Horton D.L."/>
            <person name="Alikhan N.F."/>
            <person name="Baker D."/>
            <person name="Gharbi K."/>
            <person name="Hall N."/>
            <person name="Watson M."/>
            <person name="Adriaenssens E.M."/>
            <person name="Foster-Nyarko E."/>
            <person name="Jarju S."/>
            <person name="Secka A."/>
            <person name="Antonio M."/>
            <person name="Oren A."/>
            <person name="Chaudhuri R.R."/>
            <person name="La Ragione R."/>
            <person name="Hildebrand F."/>
            <person name="Pallen M.J."/>
        </authorList>
    </citation>
    <scope>NUCLEOTIDE SEQUENCE</scope>
    <source>
        <strain evidence="8">CHK183-5548</strain>
    </source>
</reference>
<evidence type="ECO:0000256" key="4">
    <source>
        <dbReference type="ARBA" id="ARBA00022692"/>
    </source>
</evidence>
<feature type="transmembrane region" description="Helical" evidence="7">
    <location>
        <begin position="228"/>
        <end position="247"/>
    </location>
</feature>
<evidence type="ECO:0000256" key="1">
    <source>
        <dbReference type="ARBA" id="ARBA00004651"/>
    </source>
</evidence>
<dbReference type="GO" id="GO:0005886">
    <property type="term" value="C:plasma membrane"/>
    <property type="evidence" value="ECO:0007669"/>
    <property type="project" value="UniProtKB-SubCell"/>
</dbReference>
<dbReference type="GO" id="GO:0015297">
    <property type="term" value="F:antiporter activity"/>
    <property type="evidence" value="ECO:0007669"/>
    <property type="project" value="InterPro"/>
</dbReference>
<dbReference type="InterPro" id="IPR051327">
    <property type="entry name" value="MATE_MepA_subfamily"/>
</dbReference>
<feature type="transmembrane region" description="Helical" evidence="7">
    <location>
        <begin position="46"/>
        <end position="69"/>
    </location>
</feature>
<evidence type="ECO:0000313" key="8">
    <source>
        <dbReference type="EMBL" id="HJC47833.1"/>
    </source>
</evidence>
<keyword evidence="4 7" id="KW-0812">Transmembrane</keyword>
<feature type="transmembrane region" description="Helical" evidence="7">
    <location>
        <begin position="155"/>
        <end position="179"/>
    </location>
</feature>
<reference evidence="8" key="2">
    <citation type="submission" date="2021-04" db="EMBL/GenBank/DDBJ databases">
        <authorList>
            <person name="Gilroy R."/>
        </authorList>
    </citation>
    <scope>NUCLEOTIDE SEQUENCE</scope>
    <source>
        <strain evidence="8">CHK183-5548</strain>
    </source>
</reference>
<dbReference type="EMBL" id="DWWL01000046">
    <property type="protein sequence ID" value="HJC47833.1"/>
    <property type="molecule type" value="Genomic_DNA"/>
</dbReference>
<evidence type="ECO:0000256" key="3">
    <source>
        <dbReference type="ARBA" id="ARBA00022475"/>
    </source>
</evidence>
<dbReference type="PANTHER" id="PTHR43823">
    <property type="entry name" value="SPORULATION PROTEIN YKVU"/>
    <property type="match status" value="1"/>
</dbReference>
<evidence type="ECO:0000313" key="9">
    <source>
        <dbReference type="Proteomes" id="UP000823883"/>
    </source>
</evidence>
<proteinExistence type="predicted"/>
<sequence>MNRYRLFAQYVFPSVVAFALSGIYAIVDGFFVGHSMGDAGLSAINIAFPVVSLMQSIGTGIGMGGAVLWTVRKGTGDEEAAGKYVRATLLLLIAASAAVTAGVFPFTGAILKMFGAEGEIFRLGREYLNVIVLGAGFQILATGIVPIIRNNGSSFFALAVMVSGFLSNIFLDYLFVWVFEMGTEGAAAATILGQMVTTVLSVIYLFVRRLPVFGPMSGFGRMAGNIGKIGIAPFGLTLSPMISLMLINRFSMSEGGAEAVACYACIAYALTIVQVLMQGVGDGSQPLMSRYYGKGRYSQVKEIRRMAYVSALVLAAVCNGILFFARERLGYLFGASESTRLMVAEVLPVFLVGLIFYAFSRITTSGFYATEKNVYSYFCVYAEPLLLLALLFVLPLLWGQTGVWWSVVFSQVLTAGLALVLKTREDQEGRRQAGRPAED</sequence>
<feature type="transmembrane region" description="Helical" evidence="7">
    <location>
        <begin position="127"/>
        <end position="148"/>
    </location>
</feature>
<evidence type="ECO:0000256" key="6">
    <source>
        <dbReference type="ARBA" id="ARBA00023136"/>
    </source>
</evidence>
<accession>A0A9D2T5I7</accession>
<protein>
    <submittedName>
        <fullName evidence="8">Multidrug transporter MatE</fullName>
    </submittedName>
</protein>
<dbReference type="Pfam" id="PF01554">
    <property type="entry name" value="MatE"/>
    <property type="match status" value="2"/>
</dbReference>
<comment type="caution">
    <text evidence="8">The sequence shown here is derived from an EMBL/GenBank/DDBJ whole genome shotgun (WGS) entry which is preliminary data.</text>
</comment>
<dbReference type="GO" id="GO:0042910">
    <property type="term" value="F:xenobiotic transmembrane transporter activity"/>
    <property type="evidence" value="ECO:0007669"/>
    <property type="project" value="InterPro"/>
</dbReference>
<feature type="transmembrane region" description="Helical" evidence="7">
    <location>
        <begin position="341"/>
        <end position="362"/>
    </location>
</feature>
<feature type="transmembrane region" description="Helical" evidence="7">
    <location>
        <begin position="403"/>
        <end position="421"/>
    </location>
</feature>
<feature type="transmembrane region" description="Helical" evidence="7">
    <location>
        <begin position="306"/>
        <end position="325"/>
    </location>
</feature>
<dbReference type="InterPro" id="IPR002528">
    <property type="entry name" value="MATE_fam"/>
</dbReference>
<evidence type="ECO:0000256" key="7">
    <source>
        <dbReference type="SAM" id="Phobius"/>
    </source>
</evidence>
<organism evidence="8 9">
    <name type="scientific">Candidatus Lachnoclostridium pullistercoris</name>
    <dbReference type="NCBI Taxonomy" id="2838632"/>
    <lineage>
        <taxon>Bacteria</taxon>
        <taxon>Bacillati</taxon>
        <taxon>Bacillota</taxon>
        <taxon>Clostridia</taxon>
        <taxon>Lachnospirales</taxon>
        <taxon>Lachnospiraceae</taxon>
    </lineage>
</organism>
<comment type="subcellular location">
    <subcellularLocation>
        <location evidence="1">Cell membrane</location>
        <topology evidence="1">Multi-pass membrane protein</topology>
    </subcellularLocation>
</comment>
<keyword evidence="5 7" id="KW-1133">Transmembrane helix</keyword>
<feature type="transmembrane region" description="Helical" evidence="7">
    <location>
        <begin position="374"/>
        <end position="397"/>
    </location>
</feature>
<name>A0A9D2T5I7_9FIRM</name>
<feature type="transmembrane region" description="Helical" evidence="7">
    <location>
        <begin position="89"/>
        <end position="115"/>
    </location>
</feature>
<evidence type="ECO:0000256" key="5">
    <source>
        <dbReference type="ARBA" id="ARBA00022989"/>
    </source>
</evidence>
<gene>
    <name evidence="8" type="ORF">IAA04_07260</name>
</gene>
<evidence type="ECO:0000256" key="2">
    <source>
        <dbReference type="ARBA" id="ARBA00022448"/>
    </source>
</evidence>
<feature type="transmembrane region" description="Helical" evidence="7">
    <location>
        <begin position="7"/>
        <end position="26"/>
    </location>
</feature>
<dbReference type="PIRSF" id="PIRSF006603">
    <property type="entry name" value="DinF"/>
    <property type="match status" value="1"/>
</dbReference>
<keyword evidence="6 7" id="KW-0472">Membrane</keyword>
<dbReference type="AlphaFoldDB" id="A0A9D2T5I7"/>
<keyword evidence="3" id="KW-1003">Cell membrane</keyword>
<keyword evidence="2" id="KW-0813">Transport</keyword>
<dbReference type="PANTHER" id="PTHR43823:SF3">
    <property type="entry name" value="MULTIDRUG EXPORT PROTEIN MEPA"/>
    <property type="match status" value="1"/>
</dbReference>
<dbReference type="Proteomes" id="UP000823883">
    <property type="component" value="Unassembled WGS sequence"/>
</dbReference>